<dbReference type="InterPro" id="IPR009948">
    <property type="entry name" value="Syd"/>
</dbReference>
<dbReference type="EMBL" id="JABMOJ010000018">
    <property type="protein sequence ID" value="NQV63808.1"/>
    <property type="molecule type" value="Genomic_DNA"/>
</dbReference>
<accession>A0A973A7L5</accession>
<keyword evidence="1" id="KW-1003">Cell membrane</keyword>
<gene>
    <name evidence="4" type="ORF">HQ497_00460</name>
</gene>
<comment type="caution">
    <text evidence="4">The sequence shown here is derived from an EMBL/GenBank/DDBJ whole genome shotgun (WGS) entry which is preliminary data.</text>
</comment>
<dbReference type="CDD" id="cd16323">
    <property type="entry name" value="Syd"/>
    <property type="match status" value="1"/>
</dbReference>
<evidence type="ECO:0000256" key="1">
    <source>
        <dbReference type="ARBA" id="ARBA00022475"/>
    </source>
</evidence>
<reference evidence="4" key="1">
    <citation type="submission" date="2020-05" db="EMBL/GenBank/DDBJ databases">
        <title>Sulfur intermediates as new biogeochemical hubs in an aquatic model microbial ecosystem.</title>
        <authorList>
            <person name="Vigneron A."/>
        </authorList>
    </citation>
    <scope>NUCLEOTIDE SEQUENCE</scope>
    <source>
        <strain evidence="4">Bin.250</strain>
    </source>
</reference>
<keyword evidence="2" id="KW-0997">Cell inner membrane</keyword>
<dbReference type="AlphaFoldDB" id="A0A973A7L5"/>
<sequence>MESVNRALKALVNRALAVAPEGHFWLPFDPDWRSPCELDHRREEQGPQVGWCPTPQTTPMSFDGLANALEQAIHPDICAYFSQYWSGSLQTQAHEGHVSLIQLWNPEDFDRLIENLIGHSLVKKRRRETFTVFFATTEEDSELFLSIDNLTGQVLLEHPGKPPLRTVANSVAEFLDTLTPVASMPGIY</sequence>
<protein>
    <submittedName>
        <fullName evidence="4">SecY-interacting protein Syd</fullName>
    </submittedName>
</protein>
<evidence type="ECO:0000256" key="2">
    <source>
        <dbReference type="ARBA" id="ARBA00022519"/>
    </source>
</evidence>
<proteinExistence type="predicted"/>
<dbReference type="Gene3D" id="3.40.1580.20">
    <property type="entry name" value="Syd protein"/>
    <property type="match status" value="1"/>
</dbReference>
<organism evidence="4 5">
    <name type="scientific">SAR86 cluster bacterium</name>
    <dbReference type="NCBI Taxonomy" id="2030880"/>
    <lineage>
        <taxon>Bacteria</taxon>
        <taxon>Pseudomonadati</taxon>
        <taxon>Pseudomonadota</taxon>
        <taxon>Gammaproteobacteria</taxon>
        <taxon>SAR86 cluster</taxon>
    </lineage>
</organism>
<dbReference type="Pfam" id="PF07348">
    <property type="entry name" value="Syd"/>
    <property type="match status" value="1"/>
</dbReference>
<dbReference type="GO" id="GO:0009898">
    <property type="term" value="C:cytoplasmic side of plasma membrane"/>
    <property type="evidence" value="ECO:0007669"/>
    <property type="project" value="InterPro"/>
</dbReference>
<evidence type="ECO:0000313" key="5">
    <source>
        <dbReference type="Proteomes" id="UP000754644"/>
    </source>
</evidence>
<evidence type="ECO:0000313" key="4">
    <source>
        <dbReference type="EMBL" id="NQV63808.1"/>
    </source>
</evidence>
<dbReference type="InterPro" id="IPR038228">
    <property type="entry name" value="Syd_sf"/>
</dbReference>
<evidence type="ECO:0000256" key="3">
    <source>
        <dbReference type="ARBA" id="ARBA00023136"/>
    </source>
</evidence>
<keyword evidence="3" id="KW-0472">Membrane</keyword>
<name>A0A973A7L5_9GAMM</name>
<dbReference type="Proteomes" id="UP000754644">
    <property type="component" value="Unassembled WGS sequence"/>
</dbReference>